<protein>
    <recommendedName>
        <fullName evidence="1">GHMP kinase C-terminal domain-containing protein</fullName>
    </recommendedName>
</protein>
<dbReference type="InterPro" id="IPR013750">
    <property type="entry name" value="GHMP_kinase_C_dom"/>
</dbReference>
<proteinExistence type="predicted"/>
<feature type="domain" description="GHMP kinase C-terminal" evidence="1">
    <location>
        <begin position="2"/>
        <end position="52"/>
    </location>
</feature>
<dbReference type="Pfam" id="PF08544">
    <property type="entry name" value="GHMP_kinases_C"/>
    <property type="match status" value="1"/>
</dbReference>
<name>A0A382SU96_9ZZZZ</name>
<sequence length="82" mass="8926">SAKVSNPVIDEMYHRARAAGAVGGKICGAGGGGFLLVYVPIEKQSAVCEALKDYREFSFVLEPDGSKIIFNKRRSHEQPDDQ</sequence>
<evidence type="ECO:0000313" key="2">
    <source>
        <dbReference type="EMBL" id="SVD13055.1"/>
    </source>
</evidence>
<dbReference type="EMBL" id="UINC01131383">
    <property type="protein sequence ID" value="SVD13055.1"/>
    <property type="molecule type" value="Genomic_DNA"/>
</dbReference>
<feature type="non-terminal residue" evidence="2">
    <location>
        <position position="1"/>
    </location>
</feature>
<accession>A0A382SU96</accession>
<dbReference type="InterPro" id="IPR036554">
    <property type="entry name" value="GHMP_kinase_C_sf"/>
</dbReference>
<evidence type="ECO:0000259" key="1">
    <source>
        <dbReference type="Pfam" id="PF08544"/>
    </source>
</evidence>
<gene>
    <name evidence="2" type="ORF">METZ01_LOCUS365909</name>
</gene>
<dbReference type="AlphaFoldDB" id="A0A382SU96"/>
<dbReference type="SUPFAM" id="SSF55060">
    <property type="entry name" value="GHMP Kinase, C-terminal domain"/>
    <property type="match status" value="1"/>
</dbReference>
<dbReference type="Gene3D" id="3.30.70.890">
    <property type="entry name" value="GHMP kinase, C-terminal domain"/>
    <property type="match status" value="1"/>
</dbReference>
<reference evidence="2" key="1">
    <citation type="submission" date="2018-05" db="EMBL/GenBank/DDBJ databases">
        <authorList>
            <person name="Lanie J.A."/>
            <person name="Ng W.-L."/>
            <person name="Kazmierczak K.M."/>
            <person name="Andrzejewski T.M."/>
            <person name="Davidsen T.M."/>
            <person name="Wayne K.J."/>
            <person name="Tettelin H."/>
            <person name="Glass J.I."/>
            <person name="Rusch D."/>
            <person name="Podicherti R."/>
            <person name="Tsui H.-C.T."/>
            <person name="Winkler M.E."/>
        </authorList>
    </citation>
    <scope>NUCLEOTIDE SEQUENCE</scope>
</reference>
<organism evidence="2">
    <name type="scientific">marine metagenome</name>
    <dbReference type="NCBI Taxonomy" id="408172"/>
    <lineage>
        <taxon>unclassified sequences</taxon>
        <taxon>metagenomes</taxon>
        <taxon>ecological metagenomes</taxon>
    </lineage>
</organism>